<dbReference type="PANTHER" id="PTHR43070:SF5">
    <property type="entry name" value="HOMOSERINE DEHYDROGENASE"/>
    <property type="match status" value="1"/>
</dbReference>
<dbReference type="Pfam" id="PF00742">
    <property type="entry name" value="Homoserine_dh"/>
    <property type="match status" value="1"/>
</dbReference>
<dbReference type="GO" id="GO:0009086">
    <property type="term" value="P:methionine biosynthetic process"/>
    <property type="evidence" value="ECO:0007669"/>
    <property type="project" value="UniProtKB-KW"/>
</dbReference>
<dbReference type="Gene3D" id="3.30.360.10">
    <property type="entry name" value="Dihydrodipicolinate Reductase, domain 2"/>
    <property type="match status" value="1"/>
</dbReference>
<dbReference type="UniPathway" id="UPA00050">
    <property type="reaction ID" value="UER00063"/>
</dbReference>
<evidence type="ECO:0000256" key="7">
    <source>
        <dbReference type="ARBA" id="ARBA00022857"/>
    </source>
</evidence>
<evidence type="ECO:0000256" key="1">
    <source>
        <dbReference type="ARBA" id="ARBA00001920"/>
    </source>
</evidence>
<keyword evidence="8" id="KW-0560">Oxidoreductase</keyword>
<sequence>MASAKIIYVAVIGVGGVGKSFLTQLEAILRQPASSTSVLSHLRLVYIARSKKALVSESYKAISQHTWPQDLARSNAAPLSQHDLVDYLSKAPGRAIVVDNTSNNDIAEAYPLFLAASISVVTPSKIAFSSDLDLWKAIFTAAANGSGPPGAGYVFHEPTVGAGLPVISTIKDLNNTGNHVTRVEGVFSGTMSFLFNSFMPMGGAESVPFSAHVKIAKDLGYTEPDARHDLSGLDVARKCTILARLCGLAIPSPTSFPVQSLIPAGLADCKSSNEFLERLADFDDDMEKVKTEALSEGKVLRYVGAVDVTRGECEVGLKRFDSEHPIAAMKGDDLQLNLYTAHYKSPIVIQGCGEGAYLAVLTDLIKVCELLL</sequence>
<dbReference type="GO" id="GO:0004412">
    <property type="term" value="F:homoserine dehydrogenase activity"/>
    <property type="evidence" value="ECO:0007669"/>
    <property type="project" value="UniProtKB-EC"/>
</dbReference>
<evidence type="ECO:0000313" key="14">
    <source>
        <dbReference type="Proteomes" id="UP000327013"/>
    </source>
</evidence>
<name>A0A5N6KYW2_9ROSI</name>
<comment type="caution">
    <text evidence="13">The sequence shown here is derived from an EMBL/GenBank/DDBJ whole genome shotgun (WGS) entry which is preliminary data.</text>
</comment>
<reference evidence="13 14" key="1">
    <citation type="submission" date="2019-06" db="EMBL/GenBank/DDBJ databases">
        <title>A chromosomal-level reference genome of Carpinus fangiana (Coryloideae, Betulaceae).</title>
        <authorList>
            <person name="Yang X."/>
            <person name="Wang Z."/>
            <person name="Zhang L."/>
            <person name="Hao G."/>
            <person name="Liu J."/>
            <person name="Yang Y."/>
        </authorList>
    </citation>
    <scope>NUCLEOTIDE SEQUENCE [LARGE SCALE GENOMIC DNA]</scope>
    <source>
        <strain evidence="13">Cfa_2016G</strain>
        <tissue evidence="13">Leaf</tissue>
    </source>
</reference>
<dbReference type="GO" id="GO:0009088">
    <property type="term" value="P:threonine biosynthetic process"/>
    <property type="evidence" value="ECO:0007669"/>
    <property type="project" value="UniProtKB-UniPathway"/>
</dbReference>
<dbReference type="SUPFAM" id="SSF55347">
    <property type="entry name" value="Glyceraldehyde-3-phosphate dehydrogenase-like, C-terminal domain"/>
    <property type="match status" value="1"/>
</dbReference>
<evidence type="ECO:0000259" key="11">
    <source>
        <dbReference type="Pfam" id="PF00742"/>
    </source>
</evidence>
<keyword evidence="5" id="KW-0028">Amino-acid biosynthesis</keyword>
<accession>A0A5N6KYW2</accession>
<protein>
    <recommendedName>
        <fullName evidence="4">homoserine dehydrogenase</fullName>
        <ecNumber evidence="4">1.1.1.3</ecNumber>
    </recommendedName>
</protein>
<keyword evidence="9" id="KW-0486">Methionine biosynthesis</keyword>
<comment type="pathway">
    <text evidence="2">Amino-acid biosynthesis; L-threonine biosynthesis; L-threonine from L-aspartate: step 3/5.</text>
</comment>
<evidence type="ECO:0000256" key="4">
    <source>
        <dbReference type="ARBA" id="ARBA00013213"/>
    </source>
</evidence>
<dbReference type="InterPro" id="IPR005106">
    <property type="entry name" value="Asp/hSer_DH_NAD-bd"/>
</dbReference>
<dbReference type="Pfam" id="PF03447">
    <property type="entry name" value="NAD_binding_3"/>
    <property type="match status" value="1"/>
</dbReference>
<keyword evidence="14" id="KW-1185">Reference proteome</keyword>
<keyword evidence="7" id="KW-0521">NADP</keyword>
<dbReference type="Gene3D" id="3.40.50.720">
    <property type="entry name" value="NAD(P)-binding Rossmann-like Domain"/>
    <property type="match status" value="1"/>
</dbReference>
<gene>
    <name evidence="13" type="ORF">FH972_024604</name>
</gene>
<dbReference type="EC" id="1.1.1.3" evidence="4"/>
<dbReference type="GO" id="GO:0050661">
    <property type="term" value="F:NADP binding"/>
    <property type="evidence" value="ECO:0007669"/>
    <property type="project" value="InterPro"/>
</dbReference>
<dbReference type="InterPro" id="IPR011147">
    <property type="entry name" value="Bifunc_Aspkin/hSer_DH"/>
</dbReference>
<evidence type="ECO:0000256" key="2">
    <source>
        <dbReference type="ARBA" id="ARBA00005056"/>
    </source>
</evidence>
<evidence type="ECO:0000313" key="13">
    <source>
        <dbReference type="EMBL" id="KAB8360870.1"/>
    </source>
</evidence>
<evidence type="ECO:0000259" key="12">
    <source>
        <dbReference type="Pfam" id="PF03447"/>
    </source>
</evidence>
<dbReference type="GO" id="GO:0009090">
    <property type="term" value="P:homoserine biosynthetic process"/>
    <property type="evidence" value="ECO:0007669"/>
    <property type="project" value="TreeGrafter"/>
</dbReference>
<evidence type="ECO:0000256" key="8">
    <source>
        <dbReference type="ARBA" id="ARBA00023002"/>
    </source>
</evidence>
<feature type="domain" description="Homoserine dehydrogenase catalytic" evidence="11">
    <location>
        <begin position="165"/>
        <end position="364"/>
    </location>
</feature>
<organism evidence="13 14">
    <name type="scientific">Carpinus fangiana</name>
    <dbReference type="NCBI Taxonomy" id="176857"/>
    <lineage>
        <taxon>Eukaryota</taxon>
        <taxon>Viridiplantae</taxon>
        <taxon>Streptophyta</taxon>
        <taxon>Embryophyta</taxon>
        <taxon>Tracheophyta</taxon>
        <taxon>Spermatophyta</taxon>
        <taxon>Magnoliopsida</taxon>
        <taxon>eudicotyledons</taxon>
        <taxon>Gunneridae</taxon>
        <taxon>Pentapetalae</taxon>
        <taxon>rosids</taxon>
        <taxon>fabids</taxon>
        <taxon>Fagales</taxon>
        <taxon>Betulaceae</taxon>
        <taxon>Carpinus</taxon>
    </lineage>
</organism>
<dbReference type="EMBL" id="VIBQ01000017">
    <property type="protein sequence ID" value="KAB8360870.1"/>
    <property type="molecule type" value="Genomic_DNA"/>
</dbReference>
<dbReference type="FunFam" id="3.30.360.10:FF:000006">
    <property type="entry name" value="Bifunctional aspartokinase/homoserine dehydrogenase"/>
    <property type="match status" value="1"/>
</dbReference>
<dbReference type="AlphaFoldDB" id="A0A5N6KYW2"/>
<dbReference type="Proteomes" id="UP000327013">
    <property type="component" value="Unassembled WGS sequence"/>
</dbReference>
<proteinExistence type="predicted"/>
<evidence type="ECO:0000256" key="6">
    <source>
        <dbReference type="ARBA" id="ARBA00022697"/>
    </source>
</evidence>
<keyword evidence="6" id="KW-0791">Threonine biosynthesis</keyword>
<dbReference type="OrthoDB" id="67851at2759"/>
<dbReference type="SUPFAM" id="SSF51735">
    <property type="entry name" value="NAD(P)-binding Rossmann-fold domains"/>
    <property type="match status" value="1"/>
</dbReference>
<evidence type="ECO:0000256" key="5">
    <source>
        <dbReference type="ARBA" id="ARBA00022605"/>
    </source>
</evidence>
<comment type="cofactor">
    <cofactor evidence="1">
        <name>a metal cation</name>
        <dbReference type="ChEBI" id="CHEBI:25213"/>
    </cofactor>
</comment>
<evidence type="ECO:0000256" key="9">
    <source>
        <dbReference type="ARBA" id="ARBA00023167"/>
    </source>
</evidence>
<feature type="domain" description="Aspartate/homoserine dehydrogenase NAD-binding" evidence="12">
    <location>
        <begin position="13"/>
        <end position="144"/>
    </location>
</feature>
<dbReference type="InterPro" id="IPR036291">
    <property type="entry name" value="NAD(P)-bd_dom_sf"/>
</dbReference>
<comment type="pathway">
    <text evidence="3">Amino-acid biosynthesis; L-methionine biosynthesis via de novo pathway; L-homoserine from L-aspartate: step 3/3.</text>
</comment>
<comment type="catalytic activity">
    <reaction evidence="10">
        <text>L-homoserine + NADP(+) = L-aspartate 4-semialdehyde + NADPH + H(+)</text>
        <dbReference type="Rhea" id="RHEA:15761"/>
        <dbReference type="ChEBI" id="CHEBI:15378"/>
        <dbReference type="ChEBI" id="CHEBI:57476"/>
        <dbReference type="ChEBI" id="CHEBI:57783"/>
        <dbReference type="ChEBI" id="CHEBI:58349"/>
        <dbReference type="ChEBI" id="CHEBI:537519"/>
        <dbReference type="EC" id="1.1.1.3"/>
    </reaction>
    <physiologicalReaction direction="right-to-left" evidence="10">
        <dbReference type="Rhea" id="RHEA:15763"/>
    </physiologicalReaction>
</comment>
<evidence type="ECO:0000256" key="10">
    <source>
        <dbReference type="ARBA" id="ARBA00048841"/>
    </source>
</evidence>
<dbReference type="InterPro" id="IPR001342">
    <property type="entry name" value="HDH_cat"/>
</dbReference>
<dbReference type="PANTHER" id="PTHR43070">
    <property type="match status" value="1"/>
</dbReference>
<evidence type="ECO:0000256" key="3">
    <source>
        <dbReference type="ARBA" id="ARBA00005062"/>
    </source>
</evidence>
<dbReference type="UniPathway" id="UPA00051">
    <property type="reaction ID" value="UER00465"/>
</dbReference>